<dbReference type="GO" id="GO:0009279">
    <property type="term" value="C:cell outer membrane"/>
    <property type="evidence" value="ECO:0007669"/>
    <property type="project" value="UniProtKB-SubCell"/>
</dbReference>
<keyword evidence="7" id="KW-0998">Cell outer membrane</keyword>
<dbReference type="Gene3D" id="2.60.40.1120">
    <property type="entry name" value="Carboxypeptidase-like, regulatory domain"/>
    <property type="match status" value="1"/>
</dbReference>
<reference evidence="11 12" key="1">
    <citation type="submission" date="2020-08" db="EMBL/GenBank/DDBJ databases">
        <title>Genomic Encyclopedia of Type Strains, Phase IV (KMG-IV): sequencing the most valuable type-strain genomes for metagenomic binning, comparative biology and taxonomic classification.</title>
        <authorList>
            <person name="Goeker M."/>
        </authorList>
    </citation>
    <scope>NUCLEOTIDE SEQUENCE [LARGE SCALE GENOMIC DNA]</scope>
    <source>
        <strain evidence="11 12">DSM 104969</strain>
    </source>
</reference>
<dbReference type="InterPro" id="IPR008969">
    <property type="entry name" value="CarboxyPept-like_regulatory"/>
</dbReference>
<dbReference type="InterPro" id="IPR039426">
    <property type="entry name" value="TonB-dep_rcpt-like"/>
</dbReference>
<dbReference type="AlphaFoldDB" id="A0A840CL82"/>
<dbReference type="PANTHER" id="PTHR30069">
    <property type="entry name" value="TONB-DEPENDENT OUTER MEMBRANE RECEPTOR"/>
    <property type="match status" value="1"/>
</dbReference>
<organism evidence="11 12">
    <name type="scientific">Dysgonomonas hofstadii</name>
    <dbReference type="NCBI Taxonomy" id="637886"/>
    <lineage>
        <taxon>Bacteria</taxon>
        <taxon>Pseudomonadati</taxon>
        <taxon>Bacteroidota</taxon>
        <taxon>Bacteroidia</taxon>
        <taxon>Bacteroidales</taxon>
        <taxon>Dysgonomonadaceae</taxon>
        <taxon>Dysgonomonas</taxon>
    </lineage>
</organism>
<dbReference type="Pfam" id="PF14905">
    <property type="entry name" value="OMP_b-brl_3"/>
    <property type="match status" value="1"/>
</dbReference>
<keyword evidence="5 9" id="KW-0732">Signal</keyword>
<dbReference type="Proteomes" id="UP000555103">
    <property type="component" value="Unassembled WGS sequence"/>
</dbReference>
<keyword evidence="11" id="KW-0675">Receptor</keyword>
<protein>
    <submittedName>
        <fullName evidence="11">Outer membrane receptor protein involved in Fe transport</fullName>
    </submittedName>
</protein>
<keyword evidence="12" id="KW-1185">Reference proteome</keyword>
<evidence type="ECO:0000256" key="4">
    <source>
        <dbReference type="ARBA" id="ARBA00022692"/>
    </source>
</evidence>
<evidence type="ECO:0000313" key="12">
    <source>
        <dbReference type="Proteomes" id="UP000555103"/>
    </source>
</evidence>
<keyword evidence="2" id="KW-0813">Transport</keyword>
<dbReference type="RefSeq" id="WP_183307038.1">
    <property type="nucleotide sequence ID" value="NZ_JACIEP010000006.1"/>
</dbReference>
<feature type="domain" description="Outer membrane protein beta-barrel" evidence="10">
    <location>
        <begin position="394"/>
        <end position="806"/>
    </location>
</feature>
<dbReference type="InterPro" id="IPR037066">
    <property type="entry name" value="Plug_dom_sf"/>
</dbReference>
<feature type="signal peptide" evidence="9">
    <location>
        <begin position="1"/>
        <end position="27"/>
    </location>
</feature>
<evidence type="ECO:0000256" key="9">
    <source>
        <dbReference type="SAM" id="SignalP"/>
    </source>
</evidence>
<evidence type="ECO:0000256" key="8">
    <source>
        <dbReference type="SAM" id="MobiDB-lite"/>
    </source>
</evidence>
<dbReference type="Pfam" id="PF13715">
    <property type="entry name" value="CarbopepD_reg_2"/>
    <property type="match status" value="1"/>
</dbReference>
<evidence type="ECO:0000256" key="6">
    <source>
        <dbReference type="ARBA" id="ARBA00023136"/>
    </source>
</evidence>
<feature type="compositionally biased region" description="Gly residues" evidence="8">
    <location>
        <begin position="828"/>
        <end position="849"/>
    </location>
</feature>
<dbReference type="EMBL" id="JACIEP010000006">
    <property type="protein sequence ID" value="MBB4036126.1"/>
    <property type="molecule type" value="Genomic_DNA"/>
</dbReference>
<dbReference type="InterPro" id="IPR036942">
    <property type="entry name" value="Beta-barrel_TonB_sf"/>
</dbReference>
<dbReference type="GO" id="GO:0044718">
    <property type="term" value="P:siderophore transmembrane transport"/>
    <property type="evidence" value="ECO:0007669"/>
    <property type="project" value="TreeGrafter"/>
</dbReference>
<comment type="subcellular location">
    <subcellularLocation>
        <location evidence="1">Cell outer membrane</location>
        <topology evidence="1">Multi-pass membrane protein</topology>
    </subcellularLocation>
</comment>
<dbReference type="PANTHER" id="PTHR30069:SF29">
    <property type="entry name" value="HEMOGLOBIN AND HEMOGLOBIN-HAPTOGLOBIN-BINDING PROTEIN 1-RELATED"/>
    <property type="match status" value="1"/>
</dbReference>
<feature type="chain" id="PRO_5032934397" evidence="9">
    <location>
        <begin position="28"/>
        <end position="849"/>
    </location>
</feature>
<evidence type="ECO:0000313" key="11">
    <source>
        <dbReference type="EMBL" id="MBB4036126.1"/>
    </source>
</evidence>
<evidence type="ECO:0000259" key="10">
    <source>
        <dbReference type="Pfam" id="PF14905"/>
    </source>
</evidence>
<gene>
    <name evidence="11" type="ORF">GGR21_002027</name>
</gene>
<dbReference type="SUPFAM" id="SSF56935">
    <property type="entry name" value="Porins"/>
    <property type="match status" value="1"/>
</dbReference>
<keyword evidence="4" id="KW-0812">Transmembrane</keyword>
<evidence type="ECO:0000256" key="7">
    <source>
        <dbReference type="ARBA" id="ARBA00023237"/>
    </source>
</evidence>
<sequence>MKQSTPNLKIILLLTGFLLLNFSFVSAQHSVVNVTVKGQVKDSLTNETIPYVTIKILSADNPVTPVKAIATDENGKFSFTMNKTGKYIFQSEYIGKSTCSKEIEIGNTKTLDLGNIEMSDDAQALNEVVVSAQKPLVQVDLDKITYSIESDPESKTNNVLEMLKKVPMVTVDGEENIQLKGSSSFKIYMNGKPSNMISNNPKDVLRSMPANTVKDIQVITDPGAKYDAEGVTGIINIITQKNSSMGGYTANLNARIDDRGGFGGGGYLTMKVGKIGFNGGYNYYKWKQPTSDVYGFLEDLRNTAEANSNKFLHRNGSSKYDGSGQYGSGELSYEIDTLNLINVGFNRYFGDGKSKSDWFNQMFDMNGDQYYKYNQLGNNKNTYGGTDLNVDYQRTFKKKDQLLTASYRFSVSPNDSESDVNIQNAEGDIPQNAIDNRQYSDADQKEHTFQIDFVTPFGKVHSLETGLKYIIRLNQSNSGREDLKPDGTWEILDRVEDKFRHEQDILAAYGGYSAKFKKWGLKTGVRYEATWLNAKYPKNTVQNFKTDYSNLVPSATVTYQIKPAQNIRLGYNMRISRPGIYQLNPYQNNSDASFVTIGNPGLDAVKSHSINSNYGFFTPKINFNMNVSYNFENNGIERIATREGNVNTTTYDNIGKRKSLSMSAYVNWSITDKLRFYSNLWGGYTDVKTNLEASTASNNYQNLSNHGFQGSFYSGAQYSFPKAFRIYANAGVFSPQIGLESKGSTFSFHSLSASKGFMSERLTFRAFVQNPFQKDREFKNEQITPIFYSETRNTNRMRSFGISVSFRFGEMKAQIKKTKRSISNDDGMSGGEQGGAQGSGQGGGQGGGM</sequence>
<dbReference type="Gene3D" id="2.40.170.20">
    <property type="entry name" value="TonB-dependent receptor, beta-barrel domain"/>
    <property type="match status" value="1"/>
</dbReference>
<keyword evidence="3" id="KW-1134">Transmembrane beta strand</keyword>
<feature type="region of interest" description="Disordered" evidence="8">
    <location>
        <begin position="817"/>
        <end position="849"/>
    </location>
</feature>
<comment type="caution">
    <text evidence="11">The sequence shown here is derived from an EMBL/GenBank/DDBJ whole genome shotgun (WGS) entry which is preliminary data.</text>
</comment>
<dbReference type="SUPFAM" id="SSF49464">
    <property type="entry name" value="Carboxypeptidase regulatory domain-like"/>
    <property type="match status" value="1"/>
</dbReference>
<accession>A0A840CL82</accession>
<evidence type="ECO:0000256" key="2">
    <source>
        <dbReference type="ARBA" id="ARBA00022448"/>
    </source>
</evidence>
<dbReference type="InterPro" id="IPR041700">
    <property type="entry name" value="OMP_b-brl_3"/>
</dbReference>
<name>A0A840CL82_9BACT</name>
<proteinExistence type="predicted"/>
<dbReference type="Gene3D" id="2.170.130.10">
    <property type="entry name" value="TonB-dependent receptor, plug domain"/>
    <property type="match status" value="1"/>
</dbReference>
<evidence type="ECO:0000256" key="1">
    <source>
        <dbReference type="ARBA" id="ARBA00004571"/>
    </source>
</evidence>
<keyword evidence="6" id="KW-0472">Membrane</keyword>
<evidence type="ECO:0000256" key="5">
    <source>
        <dbReference type="ARBA" id="ARBA00022729"/>
    </source>
</evidence>
<evidence type="ECO:0000256" key="3">
    <source>
        <dbReference type="ARBA" id="ARBA00022452"/>
    </source>
</evidence>
<dbReference type="GO" id="GO:0015344">
    <property type="term" value="F:siderophore uptake transmembrane transporter activity"/>
    <property type="evidence" value="ECO:0007669"/>
    <property type="project" value="TreeGrafter"/>
</dbReference>